<keyword evidence="2" id="KW-0472">Membrane</keyword>
<feature type="transmembrane region" description="Helical" evidence="2">
    <location>
        <begin position="344"/>
        <end position="362"/>
    </location>
</feature>
<dbReference type="FunCoup" id="A0A7J7CM35">
    <property type="interactions" value="41"/>
</dbReference>
<sequence>MAMLLLPPLYCPTASLSLSAFKIIQNRTRAFTSLYLGSLISAPSLVLLSWFHCGVRTVAIVIHTWIELVQAAIVFHLNLFWRALILFVALITLPMRVLSALQKERLLEQHVHDMHTELENMVWDMKELQDRLRTALKERKIMELMLAEVEDENDKAVEKIELLKGELQNLKHENIRLKEIIGKELWSFRGHGNTGVRQDIDVSNSSSCGIARGIPSWNSSNEGSDIVYQDPMMERDSWDNQSKTEMPAVLSTKSSDSGPIRPFTANFAFRNLDTDYDLHQRRAVALSQSLFSAVLSLLVGIVIWHAEDPCMPLVVALFTIVGMSLKSVVQFFSTINNKPASDAVALLSFNCFILGTLTYPTLPRFARMLAPLALSLVNRQ</sequence>
<dbReference type="InParanoid" id="A0A7J7CM35"/>
<reference evidence="3 4" key="1">
    <citation type="journal article" date="2020" name="Nat. Commun.">
        <title>Genome of Tripterygium wilfordii and identification of cytochrome P450 involved in triptolide biosynthesis.</title>
        <authorList>
            <person name="Tu L."/>
            <person name="Su P."/>
            <person name="Zhang Z."/>
            <person name="Gao L."/>
            <person name="Wang J."/>
            <person name="Hu T."/>
            <person name="Zhou J."/>
            <person name="Zhang Y."/>
            <person name="Zhao Y."/>
            <person name="Liu Y."/>
            <person name="Song Y."/>
            <person name="Tong Y."/>
            <person name="Lu Y."/>
            <person name="Yang J."/>
            <person name="Xu C."/>
            <person name="Jia M."/>
            <person name="Peters R.J."/>
            <person name="Huang L."/>
            <person name="Gao W."/>
        </authorList>
    </citation>
    <scope>NUCLEOTIDE SEQUENCE [LARGE SCALE GENOMIC DNA]</scope>
    <source>
        <strain evidence="4">cv. XIE 37</strain>
        <tissue evidence="3">Leaf</tissue>
    </source>
</reference>
<keyword evidence="1" id="KW-0175">Coiled coil</keyword>
<name>A0A7J7CM35_TRIWF</name>
<gene>
    <name evidence="3" type="ORF">HS088_TW15G00643</name>
</gene>
<feature type="coiled-coil region" evidence="1">
    <location>
        <begin position="118"/>
        <end position="180"/>
    </location>
</feature>
<dbReference type="Proteomes" id="UP000593562">
    <property type="component" value="Unassembled WGS sequence"/>
</dbReference>
<feature type="transmembrane region" description="Helical" evidence="2">
    <location>
        <begin position="283"/>
        <end position="305"/>
    </location>
</feature>
<evidence type="ECO:0000313" key="4">
    <source>
        <dbReference type="Proteomes" id="UP000593562"/>
    </source>
</evidence>
<keyword evidence="4" id="KW-1185">Reference proteome</keyword>
<dbReference type="PANTHER" id="PTHR36073">
    <property type="match status" value="1"/>
</dbReference>
<dbReference type="EMBL" id="JAAARO010000015">
    <property type="protein sequence ID" value="KAF5735143.1"/>
    <property type="molecule type" value="Genomic_DNA"/>
</dbReference>
<evidence type="ECO:0000313" key="3">
    <source>
        <dbReference type="EMBL" id="KAF5735143.1"/>
    </source>
</evidence>
<feature type="transmembrane region" description="Helical" evidence="2">
    <location>
        <begin position="311"/>
        <end position="332"/>
    </location>
</feature>
<evidence type="ECO:0000256" key="1">
    <source>
        <dbReference type="SAM" id="Coils"/>
    </source>
</evidence>
<organism evidence="3 4">
    <name type="scientific">Tripterygium wilfordii</name>
    <name type="common">Thunder God vine</name>
    <dbReference type="NCBI Taxonomy" id="458696"/>
    <lineage>
        <taxon>Eukaryota</taxon>
        <taxon>Viridiplantae</taxon>
        <taxon>Streptophyta</taxon>
        <taxon>Embryophyta</taxon>
        <taxon>Tracheophyta</taxon>
        <taxon>Spermatophyta</taxon>
        <taxon>Magnoliopsida</taxon>
        <taxon>eudicotyledons</taxon>
        <taxon>Gunneridae</taxon>
        <taxon>Pentapetalae</taxon>
        <taxon>rosids</taxon>
        <taxon>fabids</taxon>
        <taxon>Celastrales</taxon>
        <taxon>Celastraceae</taxon>
        <taxon>Tripterygium</taxon>
    </lineage>
</organism>
<proteinExistence type="predicted"/>
<comment type="caution">
    <text evidence="3">The sequence shown here is derived from an EMBL/GenBank/DDBJ whole genome shotgun (WGS) entry which is preliminary data.</text>
</comment>
<keyword evidence="2" id="KW-0812">Transmembrane</keyword>
<evidence type="ECO:0000256" key="2">
    <source>
        <dbReference type="SAM" id="Phobius"/>
    </source>
</evidence>
<feature type="transmembrane region" description="Helical" evidence="2">
    <location>
        <begin position="30"/>
        <end position="51"/>
    </location>
</feature>
<accession>A0A7J7CM35</accession>
<keyword evidence="2" id="KW-1133">Transmembrane helix</keyword>
<dbReference type="AlphaFoldDB" id="A0A7J7CM35"/>
<dbReference type="PANTHER" id="PTHR36073:SF1">
    <property type="entry name" value="OS01G0962100 PROTEIN"/>
    <property type="match status" value="1"/>
</dbReference>
<protein>
    <submittedName>
        <fullName evidence="3">Uncharacterized protein</fullName>
    </submittedName>
</protein>